<dbReference type="AlphaFoldDB" id="A0A4Y9JU50"/>
<accession>A0A4Y9JU50</accession>
<dbReference type="EMBL" id="SPPA01000032">
    <property type="protein sequence ID" value="TFV07996.1"/>
    <property type="molecule type" value="Genomic_DNA"/>
</dbReference>
<sequence>MRITLSRRTFLLGLSGTAALALNPQLTSANGFQLYSASEPRPPKRSNKHYFAFDTGIYAANKMQNMRLKMGEVKKDQRNPLFIDGINEDPPKRWEPRIDNGYPNVILDDKGIYHCYYTLFVVDPSFTNTPRTQRANQPYAASRDRQVGLAYARSTDGIHWEKPELGIVEFEGSKANNLLMRDVAGTGVLFEPNDPDPNKRFKLITRKQKERKLAVAFSADGIHFSELIEWKAYSPKIGADCHNAVFKDSRTNQYILTTRLWASNFRVLAISRSDDFINWSPLHEVLRGQGYEEQVYSMPVFEHHDIYFGFASIYKQGDNTQMDWDTVNLELYWSTNLTEWNKAVPDHNILIPAGAGQDKYLEGEFDSATLFAAQMTAGDNRLYYTGGKGRHRGWRDIGLGLAYIDKNRLAGMVARSPQKPMSFATNGLYFHGETLQIWADVIQDGSLHISIDGKTGFEAENCQLEKLPSGAYSVSWKGQSLVQASKNEKRGISLSIVATNSIFWGLSGEFEMDESRYWRG</sequence>
<feature type="signal peptide" evidence="1">
    <location>
        <begin position="1"/>
        <end position="29"/>
    </location>
</feature>
<dbReference type="PROSITE" id="PS51318">
    <property type="entry name" value="TAT"/>
    <property type="match status" value="1"/>
</dbReference>
<keyword evidence="1" id="KW-0732">Signal</keyword>
<dbReference type="Proteomes" id="UP000297396">
    <property type="component" value="Unassembled WGS sequence"/>
</dbReference>
<reference evidence="2 3" key="1">
    <citation type="submission" date="2019-03" db="EMBL/GenBank/DDBJ databases">
        <title>Diversity of the mouse oral microbiome.</title>
        <authorList>
            <person name="Joseph S."/>
            <person name="Aduse-Opoku J."/>
            <person name="Curtis M."/>
            <person name="Wade W."/>
            <person name="Hashim A."/>
        </authorList>
    </citation>
    <scope>NUCLEOTIDE SEQUENCE [LARGE SCALE GENOMIC DNA]</scope>
    <source>
        <strain evidence="2 3">WT12</strain>
    </source>
</reference>
<proteinExistence type="predicted"/>
<dbReference type="Gene3D" id="2.115.10.20">
    <property type="entry name" value="Glycosyl hydrolase domain, family 43"/>
    <property type="match status" value="2"/>
</dbReference>
<gene>
    <name evidence="2" type="ORF">E4T80_11400</name>
</gene>
<protein>
    <recommendedName>
        <fullName evidence="4">Glycoside hydrolase family 32 protein</fullName>
    </recommendedName>
</protein>
<feature type="chain" id="PRO_5021481774" description="Glycoside hydrolase family 32 protein" evidence="1">
    <location>
        <begin position="30"/>
        <end position="520"/>
    </location>
</feature>
<evidence type="ECO:0000313" key="2">
    <source>
        <dbReference type="EMBL" id="TFV07996.1"/>
    </source>
</evidence>
<dbReference type="OrthoDB" id="180690at2"/>
<organism evidence="2 3">
    <name type="scientific">Muribacter muris</name>
    <dbReference type="NCBI Taxonomy" id="67855"/>
    <lineage>
        <taxon>Bacteria</taxon>
        <taxon>Pseudomonadati</taxon>
        <taxon>Pseudomonadota</taxon>
        <taxon>Gammaproteobacteria</taxon>
        <taxon>Pasteurellales</taxon>
        <taxon>Pasteurellaceae</taxon>
        <taxon>Muribacter</taxon>
    </lineage>
</organism>
<dbReference type="InterPro" id="IPR023296">
    <property type="entry name" value="Glyco_hydro_beta-prop_sf"/>
</dbReference>
<dbReference type="SUPFAM" id="SSF75005">
    <property type="entry name" value="Arabinanase/levansucrase/invertase"/>
    <property type="match status" value="1"/>
</dbReference>
<dbReference type="InterPro" id="IPR006311">
    <property type="entry name" value="TAT_signal"/>
</dbReference>
<evidence type="ECO:0008006" key="4">
    <source>
        <dbReference type="Google" id="ProtNLM"/>
    </source>
</evidence>
<name>A0A4Y9JU50_9PAST</name>
<evidence type="ECO:0000256" key="1">
    <source>
        <dbReference type="SAM" id="SignalP"/>
    </source>
</evidence>
<dbReference type="RefSeq" id="WP_135058502.1">
    <property type="nucleotide sequence ID" value="NZ_JADGLC010000032.1"/>
</dbReference>
<comment type="caution">
    <text evidence="2">The sequence shown here is derived from an EMBL/GenBank/DDBJ whole genome shotgun (WGS) entry which is preliminary data.</text>
</comment>
<evidence type="ECO:0000313" key="3">
    <source>
        <dbReference type="Proteomes" id="UP000297396"/>
    </source>
</evidence>